<dbReference type="Gene3D" id="6.10.340.10">
    <property type="match status" value="1"/>
</dbReference>
<evidence type="ECO:0000256" key="4">
    <source>
        <dbReference type="SAM" id="Phobius"/>
    </source>
</evidence>
<dbReference type="InterPro" id="IPR003660">
    <property type="entry name" value="HAMP_dom"/>
</dbReference>
<keyword evidence="8" id="KW-1185">Reference proteome</keyword>
<organism evidence="7 8">
    <name type="scientific">Calidithermus terrae</name>
    <dbReference type="NCBI Taxonomy" id="1408545"/>
    <lineage>
        <taxon>Bacteria</taxon>
        <taxon>Thermotogati</taxon>
        <taxon>Deinococcota</taxon>
        <taxon>Deinococci</taxon>
        <taxon>Thermales</taxon>
        <taxon>Thermaceae</taxon>
        <taxon>Calidithermus</taxon>
    </lineage>
</organism>
<evidence type="ECO:0000313" key="7">
    <source>
        <dbReference type="EMBL" id="RIH78377.1"/>
    </source>
</evidence>
<dbReference type="SMART" id="SM00304">
    <property type="entry name" value="HAMP"/>
    <property type="match status" value="2"/>
</dbReference>
<dbReference type="Pfam" id="PF00672">
    <property type="entry name" value="HAMP"/>
    <property type="match status" value="1"/>
</dbReference>
<feature type="domain" description="HAMP" evidence="6">
    <location>
        <begin position="284"/>
        <end position="335"/>
    </location>
</feature>
<evidence type="ECO:0000259" key="5">
    <source>
        <dbReference type="PROSITE" id="PS50111"/>
    </source>
</evidence>
<dbReference type="GO" id="GO:0006935">
    <property type="term" value="P:chemotaxis"/>
    <property type="evidence" value="ECO:0007669"/>
    <property type="project" value="InterPro"/>
</dbReference>
<evidence type="ECO:0000256" key="1">
    <source>
        <dbReference type="ARBA" id="ARBA00023224"/>
    </source>
</evidence>
<dbReference type="InterPro" id="IPR004089">
    <property type="entry name" value="MCPsignal_dom"/>
</dbReference>
<dbReference type="CDD" id="cd06225">
    <property type="entry name" value="HAMP"/>
    <property type="match status" value="1"/>
</dbReference>
<keyword evidence="4" id="KW-1133">Transmembrane helix</keyword>
<comment type="similarity">
    <text evidence="2">Belongs to the methyl-accepting chemotaxis (MCP) protein family.</text>
</comment>
<dbReference type="PROSITE" id="PS50885">
    <property type="entry name" value="HAMP"/>
    <property type="match status" value="2"/>
</dbReference>
<comment type="caution">
    <text evidence="7">The sequence shown here is derived from an EMBL/GenBank/DDBJ whole genome shotgun (WGS) entry which is preliminary data.</text>
</comment>
<keyword evidence="1 3" id="KW-0807">Transducer</keyword>
<feature type="transmembrane region" description="Helical" evidence="4">
    <location>
        <begin position="196"/>
        <end position="218"/>
    </location>
</feature>
<feature type="domain" description="Methyl-accepting transducer" evidence="5">
    <location>
        <begin position="340"/>
        <end position="576"/>
    </location>
</feature>
<feature type="domain" description="HAMP" evidence="6">
    <location>
        <begin position="219"/>
        <end position="271"/>
    </location>
</feature>
<dbReference type="Proteomes" id="UP000265715">
    <property type="component" value="Unassembled WGS sequence"/>
</dbReference>
<dbReference type="GO" id="GO:0016020">
    <property type="term" value="C:membrane"/>
    <property type="evidence" value="ECO:0007669"/>
    <property type="project" value="InterPro"/>
</dbReference>
<proteinExistence type="inferred from homology"/>
<sequence>MQVAKQKPKPDPRPTLYGAVPRIRFGIRHRILLLLAFPLLLLLAAASVASAITLQQSLEAEFSAKGEAIARSIASSIDDDILAGNQAAVQQRIEDFAPIPNVTYIFVLDAGGQVFGSSIAHVSLKGGSIRSSYIPQPVIDSARASDLPARRVNYTDIIGRDYRDILEHQAPIVGSLGRVFVGIDRSVIVQKANQTALALALGFSVVAVAVLLVAAFLLGRLFRPVNRLVKVATRIGQGDLSETTDVKTNDELGMLGQTLDQSIVQLRGLVRTAEERDRERYEREQLQANIAEFLRVAMDIAQGDLTKRGTVTQDVLGSVVDAVNLATEEIARLLQDVQQTAQEVSQGARSMANTSAHVSQAAASQAEEVLKVRGQTRQVAQTVQSLAQTASSSAEASQQTLQAARVGEQAVEATLAGMRQIREQMQGIAESIKGLSSRSAQISEVADALADFASQTNLLALNATFEAAGAGELGRRFAVVAEEIRKLAEDSAKATRQVSDIVTDVQQEINRTVSAVLEGAYTVEQQYRSAEQAQGRLKEIAQLAEQSSRLAALISSYAQSQVKSIELVDEAVQSIAETAQSTQSESQQGQEAAQQLRKLAEQLQSSLSRFRLA</sequence>
<dbReference type="GO" id="GO:0004888">
    <property type="term" value="F:transmembrane signaling receptor activity"/>
    <property type="evidence" value="ECO:0007669"/>
    <property type="project" value="InterPro"/>
</dbReference>
<dbReference type="InterPro" id="IPR004090">
    <property type="entry name" value="Chemotax_Me-accpt_rcpt"/>
</dbReference>
<accession>A0A399E176</accession>
<name>A0A399E176_9DEIN</name>
<keyword evidence="4" id="KW-0472">Membrane</keyword>
<gene>
    <name evidence="7" type="primary">mcp4</name>
    <name evidence="7" type="ORF">Mterra_03672</name>
</gene>
<dbReference type="EMBL" id="QXDL01000266">
    <property type="protein sequence ID" value="RIH78377.1"/>
    <property type="molecule type" value="Genomic_DNA"/>
</dbReference>
<protein>
    <submittedName>
        <fullName evidence="7">Methyl-accepting chemotaxis protein 4</fullName>
    </submittedName>
</protein>
<dbReference type="PRINTS" id="PR00260">
    <property type="entry name" value="CHEMTRNSDUCR"/>
</dbReference>
<evidence type="ECO:0000313" key="8">
    <source>
        <dbReference type="Proteomes" id="UP000265715"/>
    </source>
</evidence>
<dbReference type="OrthoDB" id="9760371at2"/>
<dbReference type="PANTHER" id="PTHR32089">
    <property type="entry name" value="METHYL-ACCEPTING CHEMOTAXIS PROTEIN MCPB"/>
    <property type="match status" value="1"/>
</dbReference>
<dbReference type="SUPFAM" id="SSF58104">
    <property type="entry name" value="Methyl-accepting chemotaxis protein (MCP) signaling domain"/>
    <property type="match status" value="1"/>
</dbReference>
<evidence type="ECO:0000256" key="3">
    <source>
        <dbReference type="PROSITE-ProRule" id="PRU00284"/>
    </source>
</evidence>
<dbReference type="GO" id="GO:0007165">
    <property type="term" value="P:signal transduction"/>
    <property type="evidence" value="ECO:0007669"/>
    <property type="project" value="UniProtKB-KW"/>
</dbReference>
<dbReference type="SMART" id="SM00283">
    <property type="entry name" value="MA"/>
    <property type="match status" value="1"/>
</dbReference>
<dbReference type="PANTHER" id="PTHR32089:SF114">
    <property type="entry name" value="METHYL-ACCEPTING CHEMOTAXIS PROTEIN MCPB"/>
    <property type="match status" value="1"/>
</dbReference>
<evidence type="ECO:0000256" key="2">
    <source>
        <dbReference type="ARBA" id="ARBA00029447"/>
    </source>
</evidence>
<dbReference type="Pfam" id="PF00015">
    <property type="entry name" value="MCPsignal"/>
    <property type="match status" value="1"/>
</dbReference>
<dbReference type="PROSITE" id="PS50111">
    <property type="entry name" value="CHEMOTAXIS_TRANSDUC_2"/>
    <property type="match status" value="1"/>
</dbReference>
<evidence type="ECO:0000259" key="6">
    <source>
        <dbReference type="PROSITE" id="PS50885"/>
    </source>
</evidence>
<dbReference type="Gene3D" id="1.10.287.950">
    <property type="entry name" value="Methyl-accepting chemotaxis protein"/>
    <property type="match status" value="1"/>
</dbReference>
<dbReference type="RefSeq" id="WP_051304132.1">
    <property type="nucleotide sequence ID" value="NZ_QXDL01000266.1"/>
</dbReference>
<dbReference type="AlphaFoldDB" id="A0A399E176"/>
<reference evidence="7 8" key="1">
    <citation type="submission" date="2018-08" db="EMBL/GenBank/DDBJ databases">
        <title>Meiothermus terrae DSM 26712 genome sequencing project.</title>
        <authorList>
            <person name="Da Costa M.S."/>
            <person name="Albuquerque L."/>
            <person name="Raposo P."/>
            <person name="Froufe H.J.C."/>
            <person name="Barroso C.S."/>
            <person name="Egas C."/>
        </authorList>
    </citation>
    <scope>NUCLEOTIDE SEQUENCE [LARGE SCALE GENOMIC DNA]</scope>
    <source>
        <strain evidence="7 8">DSM 26712</strain>
    </source>
</reference>
<keyword evidence="4" id="KW-0812">Transmembrane</keyword>